<protein>
    <submittedName>
        <fullName evidence="2">F-box only protein 8-like</fullName>
    </submittedName>
</protein>
<accession>A0A2I4GHR2</accession>
<dbReference type="Gramene" id="Jr10_15790_p1">
    <property type="protein sequence ID" value="cds.Jr10_15790_p1"/>
    <property type="gene ID" value="Jr10_15790"/>
</dbReference>
<dbReference type="GeneID" id="109007978"/>
<dbReference type="PANTHER" id="PTHR31672:SF13">
    <property type="entry name" value="F-BOX PROTEIN CPR30-LIKE"/>
    <property type="match status" value="1"/>
</dbReference>
<dbReference type="KEGG" id="jre:109007978"/>
<keyword evidence="1" id="KW-1185">Reference proteome</keyword>
<dbReference type="STRING" id="51240.A0A2I4GHR2"/>
<dbReference type="SUPFAM" id="SSF81383">
    <property type="entry name" value="F-box domain"/>
    <property type="match status" value="1"/>
</dbReference>
<dbReference type="NCBIfam" id="TIGR01640">
    <property type="entry name" value="F_box_assoc_1"/>
    <property type="match status" value="1"/>
</dbReference>
<dbReference type="PANTHER" id="PTHR31672">
    <property type="entry name" value="BNACNNG10540D PROTEIN"/>
    <property type="match status" value="1"/>
</dbReference>
<proteinExistence type="predicted"/>
<dbReference type="FunCoup" id="A0A2I4GHR2">
    <property type="interactions" value="47"/>
</dbReference>
<dbReference type="RefSeq" id="XP_018843443.1">
    <property type="nucleotide sequence ID" value="XM_018987898.2"/>
</dbReference>
<dbReference type="OrthoDB" id="1555129at2759"/>
<reference evidence="2" key="1">
    <citation type="submission" date="2025-08" db="UniProtKB">
        <authorList>
            <consortium name="RefSeq"/>
        </authorList>
    </citation>
    <scope>IDENTIFICATION</scope>
    <source>
        <tissue evidence="2">Leaves</tissue>
    </source>
</reference>
<dbReference type="InterPro" id="IPR017451">
    <property type="entry name" value="F-box-assoc_interact_dom"/>
</dbReference>
<evidence type="ECO:0000313" key="2">
    <source>
        <dbReference type="RefSeq" id="XP_018843443.1"/>
    </source>
</evidence>
<sequence>MSAYIPQDLVLEVLPWLPLKSLIRFRSVSNYWATLIGTPDYFSKCIINDCILVNPTHPLLLVKRALISTDGRLSYSYLCYSTLAFASESHQDLPLQGPRDIAVVGSCNGFLCIFDYIETGNIVVWNPTTVELMIFPPVSEVGTVFFGFDPIHDEFKVMRIRYALFHSPESEAIALDREVEVYSLSGGSWRNLVVDIEVPDLREHDPAYTNSVCFWLALNCTGGEKVIAFDVCDEAFRTTALPDASLVESYRENWRTLKVLKESVALLVFPCEDGGEESFLDIWVLLEFGVKESWIRLVRIVPICCNAWPLGFWKKGELLMEIEGELVLYDPFAQSVRNLQLDGECFQVLPSP</sequence>
<dbReference type="Pfam" id="PF08268">
    <property type="entry name" value="FBA_3"/>
    <property type="match status" value="1"/>
</dbReference>
<dbReference type="InterPro" id="IPR013187">
    <property type="entry name" value="F-box-assoc_dom_typ3"/>
</dbReference>
<dbReference type="InterPro" id="IPR050796">
    <property type="entry name" value="SCF_F-box_component"/>
</dbReference>
<organism evidence="1 2">
    <name type="scientific">Juglans regia</name>
    <name type="common">English walnut</name>
    <dbReference type="NCBI Taxonomy" id="51240"/>
    <lineage>
        <taxon>Eukaryota</taxon>
        <taxon>Viridiplantae</taxon>
        <taxon>Streptophyta</taxon>
        <taxon>Embryophyta</taxon>
        <taxon>Tracheophyta</taxon>
        <taxon>Spermatophyta</taxon>
        <taxon>Magnoliopsida</taxon>
        <taxon>eudicotyledons</taxon>
        <taxon>Gunneridae</taxon>
        <taxon>Pentapetalae</taxon>
        <taxon>rosids</taxon>
        <taxon>fabids</taxon>
        <taxon>Fagales</taxon>
        <taxon>Juglandaceae</taxon>
        <taxon>Juglans</taxon>
    </lineage>
</organism>
<name>A0A2I4GHR2_JUGRE</name>
<dbReference type="InterPro" id="IPR036047">
    <property type="entry name" value="F-box-like_dom_sf"/>
</dbReference>
<dbReference type="InterPro" id="IPR001810">
    <property type="entry name" value="F-box_dom"/>
</dbReference>
<dbReference type="AlphaFoldDB" id="A0A2I4GHR2"/>
<dbReference type="Proteomes" id="UP000235220">
    <property type="component" value="Chromosome 10"/>
</dbReference>
<gene>
    <name evidence="2" type="primary">LOC109007978</name>
</gene>
<evidence type="ECO:0000313" key="1">
    <source>
        <dbReference type="Proteomes" id="UP000235220"/>
    </source>
</evidence>
<dbReference type="Pfam" id="PF00646">
    <property type="entry name" value="F-box"/>
    <property type="match status" value="1"/>
</dbReference>
<dbReference type="PROSITE" id="PS50181">
    <property type="entry name" value="FBOX"/>
    <property type="match status" value="1"/>
</dbReference>